<organism evidence="1 2">
    <name type="scientific">Roseomonas mucosa</name>
    <dbReference type="NCBI Taxonomy" id="207340"/>
    <lineage>
        <taxon>Bacteria</taxon>
        <taxon>Pseudomonadati</taxon>
        <taxon>Pseudomonadota</taxon>
        <taxon>Alphaproteobacteria</taxon>
        <taxon>Acetobacterales</taxon>
        <taxon>Roseomonadaceae</taxon>
        <taxon>Roseomonas</taxon>
    </lineage>
</organism>
<dbReference type="Proteomes" id="UP000254919">
    <property type="component" value="Unassembled WGS sequence"/>
</dbReference>
<name>A0A379PLF5_9PROT</name>
<gene>
    <name evidence="1" type="primary">acxB_3</name>
    <name evidence="1" type="ORF">NCTC13291_03975</name>
</gene>
<dbReference type="GO" id="GO:0018710">
    <property type="term" value="F:acetone carboxylase activity"/>
    <property type="evidence" value="ECO:0007669"/>
    <property type="project" value="UniProtKB-EC"/>
</dbReference>
<evidence type="ECO:0000313" key="1">
    <source>
        <dbReference type="EMBL" id="SUE95092.1"/>
    </source>
</evidence>
<dbReference type="EMBL" id="UGVN01000002">
    <property type="protein sequence ID" value="SUE95092.1"/>
    <property type="molecule type" value="Genomic_DNA"/>
</dbReference>
<accession>A0A379PLF5</accession>
<evidence type="ECO:0000313" key="2">
    <source>
        <dbReference type="Proteomes" id="UP000254919"/>
    </source>
</evidence>
<sequence>MEADLPIPSYGCEYSMDLSELPDVKTASFVEE</sequence>
<dbReference type="EC" id="6.4.1.6" evidence="1"/>
<keyword evidence="1" id="KW-0436">Ligase</keyword>
<reference evidence="1 2" key="1">
    <citation type="submission" date="2018-06" db="EMBL/GenBank/DDBJ databases">
        <authorList>
            <consortium name="Pathogen Informatics"/>
            <person name="Doyle S."/>
        </authorList>
    </citation>
    <scope>NUCLEOTIDE SEQUENCE [LARGE SCALE GENOMIC DNA]</scope>
    <source>
        <strain evidence="1 2">NCTC13291</strain>
    </source>
</reference>
<proteinExistence type="predicted"/>
<protein>
    <submittedName>
        <fullName evidence="1">Acetone carboxylase alpha subunit</fullName>
        <ecNumber evidence="1">6.4.1.6</ecNumber>
    </submittedName>
</protein>
<dbReference type="AlphaFoldDB" id="A0A379PLF5"/>